<feature type="compositionally biased region" description="Polar residues" evidence="1">
    <location>
        <begin position="125"/>
        <end position="138"/>
    </location>
</feature>
<protein>
    <submittedName>
        <fullName evidence="2">Uncharacterized protein</fullName>
    </submittedName>
</protein>
<gene>
    <name evidence="2" type="ORF">FRACYDRAFT_241184</name>
</gene>
<evidence type="ECO:0000313" key="2">
    <source>
        <dbReference type="EMBL" id="OEU14631.1"/>
    </source>
</evidence>
<sequence length="307" mass="34703">MSTEGECKQLCSKLEWTWMTSGHSIQYYITSTSPTYGQSTSSRITPEILIARNYKSSGKQPVLSPGRYRIDAHQALEESPEIPMTDQECAEYKMNRNLAMLAAARLRWERDQQEHGEKPQGAQEIRQQGLTTDSARNSEATEEAVDTAYEEPKRLEIQPITNITAAVTCKHTPSIQEFVEALEELYELEYGELTYALNLADLVQCFPHVNWIVERYVLRVKEEEAAAAAVAVCRARSLKIQRIGIITTIIACNRTDAEQAAVPQIPHVPQYEDLNYATMLENLAQCLSDVDWIEIYVLRVEVEGAEA</sequence>
<dbReference type="AlphaFoldDB" id="A0A1E7F8X5"/>
<organism evidence="2 3">
    <name type="scientific">Fragilariopsis cylindrus CCMP1102</name>
    <dbReference type="NCBI Taxonomy" id="635003"/>
    <lineage>
        <taxon>Eukaryota</taxon>
        <taxon>Sar</taxon>
        <taxon>Stramenopiles</taxon>
        <taxon>Ochrophyta</taxon>
        <taxon>Bacillariophyta</taxon>
        <taxon>Bacillariophyceae</taxon>
        <taxon>Bacillariophycidae</taxon>
        <taxon>Bacillariales</taxon>
        <taxon>Bacillariaceae</taxon>
        <taxon>Fragilariopsis</taxon>
    </lineage>
</organism>
<evidence type="ECO:0000256" key="1">
    <source>
        <dbReference type="SAM" id="MobiDB-lite"/>
    </source>
</evidence>
<keyword evidence="3" id="KW-1185">Reference proteome</keyword>
<feature type="region of interest" description="Disordered" evidence="1">
    <location>
        <begin position="110"/>
        <end position="149"/>
    </location>
</feature>
<reference evidence="2 3" key="1">
    <citation type="submission" date="2016-09" db="EMBL/GenBank/DDBJ databases">
        <title>Extensive genetic diversity and differential bi-allelic expression allows diatom success in the polar Southern Ocean.</title>
        <authorList>
            <consortium name="DOE Joint Genome Institute"/>
            <person name="Mock T."/>
            <person name="Otillar R.P."/>
            <person name="Strauss J."/>
            <person name="Dupont C."/>
            <person name="Frickenhaus S."/>
            <person name="Maumus F."/>
            <person name="Mcmullan M."/>
            <person name="Sanges R."/>
            <person name="Schmutz J."/>
            <person name="Toseland A."/>
            <person name="Valas R."/>
            <person name="Veluchamy A."/>
            <person name="Ward B.J."/>
            <person name="Allen A."/>
            <person name="Barry K."/>
            <person name="Falciatore A."/>
            <person name="Ferrante M."/>
            <person name="Fortunato A.E."/>
            <person name="Gloeckner G."/>
            <person name="Gruber A."/>
            <person name="Hipkin R."/>
            <person name="Janech M."/>
            <person name="Kroth P."/>
            <person name="Leese F."/>
            <person name="Lindquist E."/>
            <person name="Lyon B.R."/>
            <person name="Martin J."/>
            <person name="Mayer C."/>
            <person name="Parker M."/>
            <person name="Quesneville H."/>
            <person name="Raymond J."/>
            <person name="Uhlig C."/>
            <person name="Valentin K.U."/>
            <person name="Worden A.Z."/>
            <person name="Armbrust E.V."/>
            <person name="Bowler C."/>
            <person name="Green B."/>
            <person name="Moulton V."/>
            <person name="Van Oosterhout C."/>
            <person name="Grigoriev I."/>
        </authorList>
    </citation>
    <scope>NUCLEOTIDE SEQUENCE [LARGE SCALE GENOMIC DNA]</scope>
    <source>
        <strain evidence="2 3">CCMP1102</strain>
    </source>
</reference>
<dbReference type="EMBL" id="KV784360">
    <property type="protein sequence ID" value="OEU14631.1"/>
    <property type="molecule type" value="Genomic_DNA"/>
</dbReference>
<feature type="compositionally biased region" description="Acidic residues" evidence="1">
    <location>
        <begin position="140"/>
        <end position="149"/>
    </location>
</feature>
<dbReference type="KEGG" id="fcy:FRACYDRAFT_241184"/>
<dbReference type="InParanoid" id="A0A1E7F8X5"/>
<name>A0A1E7F8X5_9STRA</name>
<evidence type="ECO:0000313" key="3">
    <source>
        <dbReference type="Proteomes" id="UP000095751"/>
    </source>
</evidence>
<proteinExistence type="predicted"/>
<accession>A0A1E7F8X5</accession>
<dbReference type="Proteomes" id="UP000095751">
    <property type="component" value="Unassembled WGS sequence"/>
</dbReference>